<dbReference type="Proteomes" id="UP000572528">
    <property type="component" value="Unassembled WGS sequence"/>
</dbReference>
<gene>
    <name evidence="5" type="ORF">HZZ05_03000</name>
</gene>
<evidence type="ECO:0000313" key="5">
    <source>
        <dbReference type="EMBL" id="NYS68500.1"/>
    </source>
</evidence>
<dbReference type="SUPFAM" id="SSF48498">
    <property type="entry name" value="Tetracyclin repressor-like, C-terminal domain"/>
    <property type="match status" value="1"/>
</dbReference>
<dbReference type="InterPro" id="IPR036271">
    <property type="entry name" value="Tet_transcr_reg_TetR-rel_C_sf"/>
</dbReference>
<evidence type="ECO:0000256" key="1">
    <source>
        <dbReference type="ARBA" id="ARBA00023015"/>
    </source>
</evidence>
<proteinExistence type="predicted"/>
<dbReference type="Gene3D" id="1.10.357.10">
    <property type="entry name" value="Tetracycline Repressor, domain 2"/>
    <property type="match status" value="1"/>
</dbReference>
<name>A0A853EIW4_9ACTO</name>
<dbReference type="AlphaFoldDB" id="A0A853EIW4"/>
<evidence type="ECO:0000256" key="4">
    <source>
        <dbReference type="SAM" id="MobiDB-lite"/>
    </source>
</evidence>
<accession>A0A853EIW4</accession>
<dbReference type="InterPro" id="IPR009057">
    <property type="entry name" value="Homeodomain-like_sf"/>
</dbReference>
<keyword evidence="2" id="KW-0238">DNA-binding</keyword>
<dbReference type="EMBL" id="JACBXV010000021">
    <property type="protein sequence ID" value="NYS68500.1"/>
    <property type="molecule type" value="Genomic_DNA"/>
</dbReference>
<protein>
    <submittedName>
        <fullName evidence="5">TetR/AcrR family transcriptional regulator</fullName>
    </submittedName>
</protein>
<feature type="region of interest" description="Disordered" evidence="4">
    <location>
        <begin position="159"/>
        <end position="187"/>
    </location>
</feature>
<dbReference type="PANTHER" id="PTHR30055:SF151">
    <property type="entry name" value="TRANSCRIPTIONAL REGULATORY PROTEIN"/>
    <property type="match status" value="1"/>
</dbReference>
<dbReference type="GO" id="GO:0003700">
    <property type="term" value="F:DNA-binding transcription factor activity"/>
    <property type="evidence" value="ECO:0007669"/>
    <property type="project" value="TreeGrafter"/>
</dbReference>
<keyword evidence="3" id="KW-0804">Transcription</keyword>
<reference evidence="5 6" key="1">
    <citation type="submission" date="2020-07" db="EMBL/GenBank/DDBJ databases">
        <title>MOT database genomes.</title>
        <authorList>
            <person name="Joseph S."/>
            <person name="Aduse-Opoku J."/>
            <person name="Hashim A."/>
            <person name="Wade W."/>
            <person name="Curtis M."/>
        </authorList>
    </citation>
    <scope>NUCLEOTIDE SEQUENCE [LARGE SCALE GENOMIC DNA]</scope>
    <source>
        <strain evidence="5 6">WMus004</strain>
    </source>
</reference>
<sequence length="247" mass="26465">MGRLGRKTGPKPGFTRADVITAALEIGVDSFTMAQVAARLGVRPSALYRTVSSRDDVVAACLERISAGIRLPPEGLPWEDYLRGVVEAMWEALEAHPGLDRTLMSMPWTSLHLLGTAQRAHSELVAAGMGPQEAYFALDVVIDTTVATHQAVAALRAPAADPAGAGGRDGRGQPLPVDGGQAIGGREPLRGFDVLARDWEQMSRSQGPGSGTIPLAPEESWLDRGFLDLKIDLLIDGLRARQDRRRS</sequence>
<keyword evidence="1" id="KW-0805">Transcription regulation</keyword>
<organism evidence="5 6">
    <name type="scientific">Actinomyces bowdenii</name>
    <dbReference type="NCBI Taxonomy" id="131109"/>
    <lineage>
        <taxon>Bacteria</taxon>
        <taxon>Bacillati</taxon>
        <taxon>Actinomycetota</taxon>
        <taxon>Actinomycetes</taxon>
        <taxon>Actinomycetales</taxon>
        <taxon>Actinomycetaceae</taxon>
        <taxon>Actinomyces</taxon>
    </lineage>
</organism>
<dbReference type="SUPFAM" id="SSF46689">
    <property type="entry name" value="Homeodomain-like"/>
    <property type="match status" value="1"/>
</dbReference>
<evidence type="ECO:0000313" key="6">
    <source>
        <dbReference type="Proteomes" id="UP000572528"/>
    </source>
</evidence>
<dbReference type="RefSeq" id="WP_179899832.1">
    <property type="nucleotide sequence ID" value="NZ_JACBXV010000021.1"/>
</dbReference>
<comment type="caution">
    <text evidence="5">The sequence shown here is derived from an EMBL/GenBank/DDBJ whole genome shotgun (WGS) entry which is preliminary data.</text>
</comment>
<evidence type="ECO:0000256" key="2">
    <source>
        <dbReference type="ARBA" id="ARBA00023125"/>
    </source>
</evidence>
<dbReference type="InterPro" id="IPR050109">
    <property type="entry name" value="HTH-type_TetR-like_transc_reg"/>
</dbReference>
<dbReference type="GO" id="GO:0000976">
    <property type="term" value="F:transcription cis-regulatory region binding"/>
    <property type="evidence" value="ECO:0007669"/>
    <property type="project" value="TreeGrafter"/>
</dbReference>
<dbReference type="PANTHER" id="PTHR30055">
    <property type="entry name" value="HTH-TYPE TRANSCRIPTIONAL REGULATOR RUTR"/>
    <property type="match status" value="1"/>
</dbReference>
<evidence type="ECO:0000256" key="3">
    <source>
        <dbReference type="ARBA" id="ARBA00023163"/>
    </source>
</evidence>